<keyword evidence="3" id="KW-1185">Reference proteome</keyword>
<proteinExistence type="predicted"/>
<feature type="non-terminal residue" evidence="2">
    <location>
        <position position="1"/>
    </location>
</feature>
<name>E2BBL0_HARSA</name>
<dbReference type="InParanoid" id="E2BBL0"/>
<evidence type="ECO:0000313" key="2">
    <source>
        <dbReference type="EMBL" id="EFN86920.1"/>
    </source>
</evidence>
<reference evidence="2 3" key="1">
    <citation type="journal article" date="2010" name="Science">
        <title>Genomic comparison of the ants Camponotus floridanus and Harpegnathos saltator.</title>
        <authorList>
            <person name="Bonasio R."/>
            <person name="Zhang G."/>
            <person name="Ye C."/>
            <person name="Mutti N.S."/>
            <person name="Fang X."/>
            <person name="Qin N."/>
            <person name="Donahue G."/>
            <person name="Yang P."/>
            <person name="Li Q."/>
            <person name="Li C."/>
            <person name="Zhang P."/>
            <person name="Huang Z."/>
            <person name="Berger S.L."/>
            <person name="Reinberg D."/>
            <person name="Wang J."/>
            <person name="Liebig J."/>
        </authorList>
    </citation>
    <scope>NUCLEOTIDE SEQUENCE [LARGE SCALE GENOMIC DNA]</scope>
    <source>
        <strain evidence="2 3">R22 G/1</strain>
    </source>
</reference>
<organism evidence="3">
    <name type="scientific">Harpegnathos saltator</name>
    <name type="common">Jerdon's jumping ant</name>
    <dbReference type="NCBI Taxonomy" id="610380"/>
    <lineage>
        <taxon>Eukaryota</taxon>
        <taxon>Metazoa</taxon>
        <taxon>Ecdysozoa</taxon>
        <taxon>Arthropoda</taxon>
        <taxon>Hexapoda</taxon>
        <taxon>Insecta</taxon>
        <taxon>Pterygota</taxon>
        <taxon>Neoptera</taxon>
        <taxon>Endopterygota</taxon>
        <taxon>Hymenoptera</taxon>
        <taxon>Apocrita</taxon>
        <taxon>Aculeata</taxon>
        <taxon>Formicoidea</taxon>
        <taxon>Formicidae</taxon>
        <taxon>Ponerinae</taxon>
        <taxon>Ponerini</taxon>
        <taxon>Harpegnathos</taxon>
    </lineage>
</organism>
<feature type="non-terminal residue" evidence="2">
    <location>
        <position position="172"/>
    </location>
</feature>
<sequence length="172" mass="20565">NLMDTVNLFIGNDFFEHLVGESNRYHYQVMERYRITSKMKKWTDITIPEMKKFLGILILMGQVKKDVLYDYWTTDPTIETPFFAQVMSRNRFLQIFQSWHFCNNENISHNSHRLAKVQPVIDYLKQKFNDVYKPSQQLSLDESIIPWRGRLSIKTYNPAKLTKYGILVRMLC</sequence>
<gene>
    <name evidence="2" type="ORF">EAI_13075</name>
</gene>
<dbReference type="PANTHER" id="PTHR46599:SF3">
    <property type="entry name" value="PIGGYBAC TRANSPOSABLE ELEMENT-DERIVED PROTEIN 4"/>
    <property type="match status" value="1"/>
</dbReference>
<dbReference type="EMBL" id="GL447127">
    <property type="protein sequence ID" value="EFN86920.1"/>
    <property type="molecule type" value="Genomic_DNA"/>
</dbReference>
<evidence type="ECO:0000259" key="1">
    <source>
        <dbReference type="Pfam" id="PF13843"/>
    </source>
</evidence>
<dbReference type="Proteomes" id="UP000008237">
    <property type="component" value="Unassembled WGS sequence"/>
</dbReference>
<feature type="domain" description="PiggyBac transposable element-derived protein" evidence="1">
    <location>
        <begin position="7"/>
        <end position="172"/>
    </location>
</feature>
<accession>E2BBL0</accession>
<dbReference type="PANTHER" id="PTHR46599">
    <property type="entry name" value="PIGGYBAC TRANSPOSABLE ELEMENT-DERIVED PROTEIN 4"/>
    <property type="match status" value="1"/>
</dbReference>
<evidence type="ECO:0000313" key="3">
    <source>
        <dbReference type="Proteomes" id="UP000008237"/>
    </source>
</evidence>
<dbReference type="Pfam" id="PF13843">
    <property type="entry name" value="DDE_Tnp_1_7"/>
    <property type="match status" value="1"/>
</dbReference>
<dbReference type="InterPro" id="IPR029526">
    <property type="entry name" value="PGBD"/>
</dbReference>
<dbReference type="AlphaFoldDB" id="E2BBL0"/>
<dbReference type="OrthoDB" id="7695256at2759"/>
<dbReference type="OMA" id="HVANNED"/>
<protein>
    <submittedName>
        <fullName evidence="2">PiggyBac transposable element-derived protein 4</fullName>
    </submittedName>
</protein>